<dbReference type="Pfam" id="PF01212">
    <property type="entry name" value="Beta_elim_lyase"/>
    <property type="match status" value="1"/>
</dbReference>
<evidence type="ECO:0000256" key="3">
    <source>
        <dbReference type="ARBA" id="ARBA00022898"/>
    </source>
</evidence>
<gene>
    <name evidence="7" type="ORF">HMPREF1650_10210</name>
</gene>
<feature type="domain" description="Aromatic amino acid beta-eliminating lyase/threonine aldolase" evidence="6">
    <location>
        <begin position="55"/>
        <end position="427"/>
    </location>
</feature>
<accession>A0A095Y0H7</accession>
<dbReference type="eggNOG" id="COG3033">
    <property type="taxonomic scope" value="Bacteria"/>
</dbReference>
<organism evidence="7 8">
    <name type="scientific">Corynebacterium freneyi DNF00450</name>
    <dbReference type="NCBI Taxonomy" id="1287475"/>
    <lineage>
        <taxon>Bacteria</taxon>
        <taxon>Bacillati</taxon>
        <taxon>Actinomycetota</taxon>
        <taxon>Actinomycetes</taxon>
        <taxon>Mycobacteriales</taxon>
        <taxon>Corynebacteriaceae</taxon>
        <taxon>Corynebacterium</taxon>
    </lineage>
</organism>
<comment type="cofactor">
    <cofactor evidence="1 5">
        <name>pyridoxal 5'-phosphate</name>
        <dbReference type="ChEBI" id="CHEBI:597326"/>
    </cofactor>
</comment>
<dbReference type="InterPro" id="IPR015422">
    <property type="entry name" value="PyrdxlP-dep_Trfase_small"/>
</dbReference>
<evidence type="ECO:0000256" key="1">
    <source>
        <dbReference type="ARBA" id="ARBA00001933"/>
    </source>
</evidence>
<dbReference type="Proteomes" id="UP000029548">
    <property type="component" value="Unassembled WGS sequence"/>
</dbReference>
<proteinExistence type="inferred from homology"/>
<comment type="caution">
    <text evidence="7">The sequence shown here is derived from an EMBL/GenBank/DDBJ whole genome shotgun (WGS) entry which is preliminary data.</text>
</comment>
<evidence type="ECO:0000256" key="2">
    <source>
        <dbReference type="ARBA" id="ARBA00009721"/>
    </source>
</evidence>
<dbReference type="RefSeq" id="WP_035123048.1">
    <property type="nucleotide sequence ID" value="NZ_JRNE01000069.1"/>
</dbReference>
<dbReference type="PANTHER" id="PTHR32325:SF4">
    <property type="entry name" value="TRYPTOPHANASE"/>
    <property type="match status" value="1"/>
</dbReference>
<comment type="similarity">
    <text evidence="2">Belongs to the beta-eliminating lyase family.</text>
</comment>
<sequence>MSKVKFYRGQQLPLEMHKVRIIQKLTLLPIEQRREALETAGFNTFLLQNADVFLDMLTDSGVNAMSQDQQAAMLMADDAYAGSATYTRLHDKLVEIFGMEYFLPAHQGRAAENIISQTMIRPGTLIPMNYHFTTTKQHITVNGGEVVELIRPEGLEVTSDHPFKGNFDVEALRDLIAERGAEAISHVRMEAGTNLIGGQPFSLENLREVSDTCREHSLPLVLDASLLADNLHFIKTREEACKDMTIREITRAMADLVEVLYFSARKLGFGRGGGICIRDEETYKKMRGYVPMFEGFLTYGGMSVREMEAITVGLDETMDEDMINQGPQFIEYMVTELDRRNIPVITPAGGLGAHVDAMRFVDHIPQEQYPAGALAAALYLVSGVRGMERGTMSEQRDAEGNEPLADMELVRLAMPRRVFTLSQVNYVIDRLDWLYQNRRMIGGMEWEEEPEILRFFYGRMRPKQDWVTPLMAKFREDFGDSL</sequence>
<dbReference type="NCBIfam" id="NF009709">
    <property type="entry name" value="PRK13238.1"/>
    <property type="match status" value="1"/>
</dbReference>
<evidence type="ECO:0000256" key="5">
    <source>
        <dbReference type="PIRSR" id="PIRSR611166-50"/>
    </source>
</evidence>
<dbReference type="EMBL" id="JRNE01000069">
    <property type="protein sequence ID" value="KGF15768.1"/>
    <property type="molecule type" value="Genomic_DNA"/>
</dbReference>
<feature type="modified residue" description="N6-(pyridoxal phosphate)lysine" evidence="5">
    <location>
        <position position="266"/>
    </location>
</feature>
<dbReference type="Gene3D" id="3.90.1150.10">
    <property type="entry name" value="Aspartate Aminotransferase, domain 1"/>
    <property type="match status" value="1"/>
</dbReference>
<dbReference type="InterPro" id="IPR015421">
    <property type="entry name" value="PyrdxlP-dep_Trfase_major"/>
</dbReference>
<name>A0A095Y0H7_9CORY</name>
<dbReference type="SUPFAM" id="SSF53383">
    <property type="entry name" value="PLP-dependent transferases"/>
    <property type="match status" value="1"/>
</dbReference>
<keyword evidence="4" id="KW-0456">Lyase</keyword>
<evidence type="ECO:0000313" key="7">
    <source>
        <dbReference type="EMBL" id="KGF15768.1"/>
    </source>
</evidence>
<evidence type="ECO:0000313" key="8">
    <source>
        <dbReference type="Proteomes" id="UP000029548"/>
    </source>
</evidence>
<dbReference type="PIRSF" id="PIRSF001386">
    <property type="entry name" value="Trpase"/>
    <property type="match status" value="1"/>
</dbReference>
<evidence type="ECO:0000256" key="4">
    <source>
        <dbReference type="ARBA" id="ARBA00023239"/>
    </source>
</evidence>
<protein>
    <submittedName>
        <fullName evidence="7">Tryptophanase</fullName>
    </submittedName>
</protein>
<dbReference type="PANTHER" id="PTHR32325">
    <property type="entry name" value="BETA-ELIMINATING LYASE-LIKE PROTEIN-RELATED"/>
    <property type="match status" value="1"/>
</dbReference>
<dbReference type="InterPro" id="IPR015424">
    <property type="entry name" value="PyrdxlP-dep_Trfase"/>
</dbReference>
<evidence type="ECO:0000259" key="6">
    <source>
        <dbReference type="Pfam" id="PF01212"/>
    </source>
</evidence>
<dbReference type="GO" id="GO:0016830">
    <property type="term" value="F:carbon-carbon lyase activity"/>
    <property type="evidence" value="ECO:0007669"/>
    <property type="project" value="InterPro"/>
</dbReference>
<keyword evidence="3 5" id="KW-0663">Pyridoxal phosphate</keyword>
<reference evidence="7 8" key="1">
    <citation type="submission" date="2014-07" db="EMBL/GenBank/DDBJ databases">
        <authorList>
            <person name="McCorrison J."/>
            <person name="Sanka R."/>
            <person name="Torralba M."/>
            <person name="Gillis M."/>
            <person name="Haft D.H."/>
            <person name="Methe B."/>
            <person name="Sutton G."/>
            <person name="Nelson K.E."/>
        </authorList>
    </citation>
    <scope>NUCLEOTIDE SEQUENCE [LARGE SCALE GENOMIC DNA]</scope>
    <source>
        <strain evidence="7 8">DNF00450</strain>
    </source>
</reference>
<dbReference type="InterPro" id="IPR001597">
    <property type="entry name" value="ArAA_b-elim_lyase/Thr_aldolase"/>
</dbReference>
<dbReference type="AlphaFoldDB" id="A0A095Y0H7"/>
<dbReference type="InterPro" id="IPR011166">
    <property type="entry name" value="Beta-eliminating_lyase"/>
</dbReference>
<dbReference type="GO" id="GO:0009072">
    <property type="term" value="P:aromatic amino acid metabolic process"/>
    <property type="evidence" value="ECO:0007669"/>
    <property type="project" value="InterPro"/>
</dbReference>
<dbReference type="Gene3D" id="3.40.640.10">
    <property type="entry name" value="Type I PLP-dependent aspartate aminotransferase-like (Major domain)"/>
    <property type="match status" value="1"/>
</dbReference>